<gene>
    <name evidence="1" type="ORF">S12H4_17533</name>
</gene>
<organism evidence="1">
    <name type="scientific">marine sediment metagenome</name>
    <dbReference type="NCBI Taxonomy" id="412755"/>
    <lineage>
        <taxon>unclassified sequences</taxon>
        <taxon>metagenomes</taxon>
        <taxon>ecological metagenomes</taxon>
    </lineage>
</organism>
<feature type="non-terminal residue" evidence="1">
    <location>
        <position position="234"/>
    </location>
</feature>
<dbReference type="Gene3D" id="3.20.20.210">
    <property type="match status" value="1"/>
</dbReference>
<reference evidence="1" key="1">
    <citation type="journal article" date="2014" name="Front. Microbiol.">
        <title>High frequency of phylogenetically diverse reductive dehalogenase-homologous genes in deep subseafloor sedimentary metagenomes.</title>
        <authorList>
            <person name="Kawai M."/>
            <person name="Futagami T."/>
            <person name="Toyoda A."/>
            <person name="Takaki Y."/>
            <person name="Nishi S."/>
            <person name="Hori S."/>
            <person name="Arai W."/>
            <person name="Tsubouchi T."/>
            <person name="Morono Y."/>
            <person name="Uchiyama I."/>
            <person name="Ito T."/>
            <person name="Fujiyama A."/>
            <person name="Inagaki F."/>
            <person name="Takami H."/>
        </authorList>
    </citation>
    <scope>NUCLEOTIDE SEQUENCE</scope>
    <source>
        <strain evidence="1">Expedition CK06-06</strain>
    </source>
</reference>
<evidence type="ECO:0008006" key="2">
    <source>
        <dbReference type="Google" id="ProtNLM"/>
    </source>
</evidence>
<comment type="caution">
    <text evidence="1">The sequence shown here is derived from an EMBL/GenBank/DDBJ whole genome shotgun (WGS) entry which is preliminary data.</text>
</comment>
<name>X1RYP2_9ZZZZ</name>
<dbReference type="InterPro" id="IPR038071">
    <property type="entry name" value="UROD/MetE-like_sf"/>
</dbReference>
<dbReference type="EMBL" id="BARW01008584">
    <property type="protein sequence ID" value="GAI85778.1"/>
    <property type="molecule type" value="Genomic_DNA"/>
</dbReference>
<sequence length="234" mass="26701">MDWGVKLTNANKKKPRELYKERNQRVMDAISLKEPDRVPITPMVTFFPSQVKGMSKKEAMYDPEKFAQAAIDVLSPLNWDQVPPLIAVFSGELFDALGMRVYKWPGADDEEQRLQEHQPFQFVEGEYMKADEYEMVLSDPTGFAIRKLIPRHFSNFKGFSGFPSFGGMFNTSTAQFLLPLFFGTPDGQGLLKSIQNTINSFFKLIGSSNKYMQSMKKLGYPLQFFNAVQAPYDS</sequence>
<accession>X1RYP2</accession>
<proteinExistence type="predicted"/>
<evidence type="ECO:0000313" key="1">
    <source>
        <dbReference type="EMBL" id="GAI85778.1"/>
    </source>
</evidence>
<dbReference type="AlphaFoldDB" id="X1RYP2"/>
<protein>
    <recommendedName>
        <fullName evidence="2">Uroporphyrinogen decarboxylase (URO-D) domain-containing protein</fullName>
    </recommendedName>
</protein>
<dbReference type="SUPFAM" id="SSF51726">
    <property type="entry name" value="UROD/MetE-like"/>
    <property type="match status" value="1"/>
</dbReference>